<proteinExistence type="predicted"/>
<feature type="region of interest" description="Disordered" evidence="1">
    <location>
        <begin position="194"/>
        <end position="213"/>
    </location>
</feature>
<keyword evidence="2" id="KW-0812">Transmembrane</keyword>
<dbReference type="OrthoDB" id="5421765at2759"/>
<dbReference type="AlphaFoldDB" id="A0A6A5KJM6"/>
<feature type="compositionally biased region" description="Polar residues" evidence="1">
    <location>
        <begin position="101"/>
        <end position="126"/>
    </location>
</feature>
<dbReference type="EMBL" id="ML975300">
    <property type="protein sequence ID" value="KAF1834584.1"/>
    <property type="molecule type" value="Genomic_DNA"/>
</dbReference>
<evidence type="ECO:0000256" key="1">
    <source>
        <dbReference type="SAM" id="MobiDB-lite"/>
    </source>
</evidence>
<gene>
    <name evidence="3" type="ORF">BDW02DRAFT_330137</name>
</gene>
<keyword evidence="2" id="KW-1133">Transmembrane helix</keyword>
<keyword evidence="4" id="KW-1185">Reference proteome</keyword>
<dbReference type="Proteomes" id="UP000800040">
    <property type="component" value="Unassembled WGS sequence"/>
</dbReference>
<feature type="transmembrane region" description="Helical" evidence="2">
    <location>
        <begin position="151"/>
        <end position="175"/>
    </location>
</feature>
<protein>
    <submittedName>
        <fullName evidence="3">Uncharacterized protein</fullName>
    </submittedName>
</protein>
<name>A0A6A5KJM6_9PLEO</name>
<evidence type="ECO:0000313" key="3">
    <source>
        <dbReference type="EMBL" id="KAF1834584.1"/>
    </source>
</evidence>
<organism evidence="3 4">
    <name type="scientific">Decorospora gaudefroyi</name>
    <dbReference type="NCBI Taxonomy" id="184978"/>
    <lineage>
        <taxon>Eukaryota</taxon>
        <taxon>Fungi</taxon>
        <taxon>Dikarya</taxon>
        <taxon>Ascomycota</taxon>
        <taxon>Pezizomycotina</taxon>
        <taxon>Dothideomycetes</taxon>
        <taxon>Pleosporomycetidae</taxon>
        <taxon>Pleosporales</taxon>
        <taxon>Pleosporineae</taxon>
        <taxon>Pleosporaceae</taxon>
        <taxon>Decorospora</taxon>
    </lineage>
</organism>
<evidence type="ECO:0000256" key="2">
    <source>
        <dbReference type="SAM" id="Phobius"/>
    </source>
</evidence>
<keyword evidence="2" id="KW-0472">Membrane</keyword>
<feature type="compositionally biased region" description="Low complexity" evidence="1">
    <location>
        <begin position="127"/>
        <end position="142"/>
    </location>
</feature>
<feature type="region of interest" description="Disordered" evidence="1">
    <location>
        <begin position="86"/>
        <end position="142"/>
    </location>
</feature>
<evidence type="ECO:0000313" key="4">
    <source>
        <dbReference type="Proteomes" id="UP000800040"/>
    </source>
</evidence>
<reference evidence="3" key="1">
    <citation type="submission" date="2020-01" db="EMBL/GenBank/DDBJ databases">
        <authorList>
            <consortium name="DOE Joint Genome Institute"/>
            <person name="Haridas S."/>
            <person name="Albert R."/>
            <person name="Binder M."/>
            <person name="Bloem J."/>
            <person name="Labutti K."/>
            <person name="Salamov A."/>
            <person name="Andreopoulos B."/>
            <person name="Baker S.E."/>
            <person name="Barry K."/>
            <person name="Bills G."/>
            <person name="Bluhm B.H."/>
            <person name="Cannon C."/>
            <person name="Castanera R."/>
            <person name="Culley D.E."/>
            <person name="Daum C."/>
            <person name="Ezra D."/>
            <person name="Gonzalez J.B."/>
            <person name="Henrissat B."/>
            <person name="Kuo A."/>
            <person name="Liang C."/>
            <person name="Lipzen A."/>
            <person name="Lutzoni F."/>
            <person name="Magnuson J."/>
            <person name="Mondo S."/>
            <person name="Nolan M."/>
            <person name="Ohm R."/>
            <person name="Pangilinan J."/>
            <person name="Park H.-J."/>
            <person name="Ramirez L."/>
            <person name="Alfaro M."/>
            <person name="Sun H."/>
            <person name="Tritt A."/>
            <person name="Yoshinaga Y."/>
            <person name="Zwiers L.-H."/>
            <person name="Turgeon B.G."/>
            <person name="Goodwin S.B."/>
            <person name="Spatafora J.W."/>
            <person name="Crous P.W."/>
            <person name="Grigoriev I.V."/>
        </authorList>
    </citation>
    <scope>NUCLEOTIDE SEQUENCE</scope>
    <source>
        <strain evidence="3">P77</strain>
    </source>
</reference>
<sequence>MTTRDWTEATLSLVDVSDGTSGGGAEFTARTCPDPRNLAECLILTRTQTDGDFTSLKTTKEWAGILTDTTPPTDVVLVVGSQATDSNINTKIPRPDPQPQPHTHSTSSSRTIDTTPSASISTSETTPLPSLASAQSPSNGSNNTNNLSSGAIAGIAISTLILGAILAFLTTFLLFKRRNKANITSTRYPSYTDSTPNLVMKSSSGGGGGRGSPYVQVSQTPIPPAPMVPPVPAVTSSDAAALALLPRPATATEIKHRLTALFAQIHNHIDTYYRDVHASITSSMVPDLLRFGAQEVDMADLLRDCAISSTPLKHALAAYVVGVTAPEGDGEAEGEGVEQRSLWPAGLLGGLGGDGDGDDPNTTLATTLYRRFAIYIYTHTHPHLPTQSNIREAAEHFSLTFFPWANPTASDQEKDEHLARILADALEVRIWLLGQPGRYAFVWEDTGRRGVLVSPAVVRDGRERVMEGVVCGV</sequence>
<accession>A0A6A5KJM6</accession>